<dbReference type="InterPro" id="IPR037649">
    <property type="entry name" value="C10orf62"/>
</dbReference>
<dbReference type="PANTHER" id="PTHR23008">
    <property type="entry name" value="CHROMOSOME 28 C10ORF62 HOMOLOG"/>
    <property type="match status" value="1"/>
</dbReference>
<dbReference type="CTD" id="105978428"/>
<dbReference type="FunCoup" id="A0A6P5L2V7">
    <property type="interactions" value="4"/>
</dbReference>
<organism evidence="1 2">
    <name type="scientific">Phascolarctos cinereus</name>
    <name type="common">Koala</name>
    <dbReference type="NCBI Taxonomy" id="38626"/>
    <lineage>
        <taxon>Eukaryota</taxon>
        <taxon>Metazoa</taxon>
        <taxon>Chordata</taxon>
        <taxon>Craniata</taxon>
        <taxon>Vertebrata</taxon>
        <taxon>Euteleostomi</taxon>
        <taxon>Mammalia</taxon>
        <taxon>Metatheria</taxon>
        <taxon>Diprotodontia</taxon>
        <taxon>Phascolarctidae</taxon>
        <taxon>Phascolarctos</taxon>
    </lineage>
</organism>
<dbReference type="InParanoid" id="A0A6P5L2V7"/>
<sequence>TRLLGLPISSYLLSPHAVLSQPDWLRVLESLGVLTQQPSCKVVLAISLLLGAGGLCLWFQWKKKSTKSQKDCSKESVASTAIESKCDPWIKSHFSRLSDEKLCALMQEGGSGEAISASTNVKVETCTSRLKEGRNVDVHKESYISRQRTSGSRVFKESHKDSAKSSSVDESTWASVAACVREIDVTGKHLADSMLQRAADCQNPGHLETKDINKEELKVLEKVEMKVVGNLLNHRENNVAGSSSGYGSHGVHSQRSCGHHAPHAYFEVT</sequence>
<dbReference type="Proteomes" id="UP000515140">
    <property type="component" value="Unplaced"/>
</dbReference>
<gene>
    <name evidence="2" type="primary">CUNH10orf62</name>
</gene>
<name>A0A6P5L2V7_PHACI</name>
<dbReference type="Pfam" id="PF17729">
    <property type="entry name" value="DUF5569"/>
    <property type="match status" value="1"/>
</dbReference>
<dbReference type="RefSeq" id="XP_020852423.1">
    <property type="nucleotide sequence ID" value="XM_020996764.1"/>
</dbReference>
<evidence type="ECO:0000313" key="1">
    <source>
        <dbReference type="Proteomes" id="UP000515140"/>
    </source>
</evidence>
<dbReference type="PANTHER" id="PTHR23008:SF0">
    <property type="entry name" value="CHROMOSOME 10 OPEN READING FRAME 62"/>
    <property type="match status" value="1"/>
</dbReference>
<proteinExistence type="predicted"/>
<dbReference type="GeneID" id="110215379"/>
<dbReference type="AlphaFoldDB" id="A0A6P5L2V7"/>
<reference evidence="2" key="1">
    <citation type="submission" date="2025-08" db="UniProtKB">
        <authorList>
            <consortium name="RefSeq"/>
        </authorList>
    </citation>
    <scope>IDENTIFICATION</scope>
    <source>
        <tissue evidence="2">Spleen</tissue>
    </source>
</reference>
<keyword evidence="1" id="KW-1185">Reference proteome</keyword>
<feature type="non-terminal residue" evidence="2">
    <location>
        <position position="1"/>
    </location>
</feature>
<dbReference type="KEGG" id="pcw:110215379"/>
<protein>
    <submittedName>
        <fullName evidence="2">Uncharacterized protein C10orf62 homolog</fullName>
    </submittedName>
</protein>
<accession>A0A6P5L2V7</accession>
<evidence type="ECO:0000313" key="2">
    <source>
        <dbReference type="RefSeq" id="XP_020852423.1"/>
    </source>
</evidence>